<reference evidence="2 3" key="1">
    <citation type="submission" date="2019-07" db="EMBL/GenBank/DDBJ databases">
        <title>Draft genome assembly of a fouling barnacle, Amphibalanus amphitrite (Darwin, 1854): The first reference genome for Thecostraca.</title>
        <authorList>
            <person name="Kim W."/>
        </authorList>
    </citation>
    <scope>NUCLEOTIDE SEQUENCE [LARGE SCALE GENOMIC DNA]</scope>
    <source>
        <strain evidence="2">SNU_AA5</strain>
        <tissue evidence="2">Soma without cirri and trophi</tissue>
    </source>
</reference>
<evidence type="ECO:0000313" key="2">
    <source>
        <dbReference type="EMBL" id="KAF0294774.1"/>
    </source>
</evidence>
<sequence length="103" mass="11552">MSIRVLGWHPRLVQMGPRRLVCGRGVQRWHLACSLLLLLLLTTLSSALKCIRCKNCAAKYEESQSVRCDPDKDTCQVRSGNGVGFMAAPAAWYDRSASWGNKW</sequence>
<proteinExistence type="predicted"/>
<feature type="signal peptide" evidence="1">
    <location>
        <begin position="1"/>
        <end position="47"/>
    </location>
</feature>
<protein>
    <submittedName>
        <fullName evidence="2">Uncharacterized protein</fullName>
    </submittedName>
</protein>
<organism evidence="2 3">
    <name type="scientific">Amphibalanus amphitrite</name>
    <name type="common">Striped barnacle</name>
    <name type="synonym">Balanus amphitrite</name>
    <dbReference type="NCBI Taxonomy" id="1232801"/>
    <lineage>
        <taxon>Eukaryota</taxon>
        <taxon>Metazoa</taxon>
        <taxon>Ecdysozoa</taxon>
        <taxon>Arthropoda</taxon>
        <taxon>Crustacea</taxon>
        <taxon>Multicrustacea</taxon>
        <taxon>Cirripedia</taxon>
        <taxon>Thoracica</taxon>
        <taxon>Thoracicalcarea</taxon>
        <taxon>Balanomorpha</taxon>
        <taxon>Balanoidea</taxon>
        <taxon>Balanidae</taxon>
        <taxon>Amphibalaninae</taxon>
        <taxon>Amphibalanus</taxon>
    </lineage>
</organism>
<evidence type="ECO:0000256" key="1">
    <source>
        <dbReference type="SAM" id="SignalP"/>
    </source>
</evidence>
<accession>A0A6A4VT40</accession>
<evidence type="ECO:0000313" key="3">
    <source>
        <dbReference type="Proteomes" id="UP000440578"/>
    </source>
</evidence>
<dbReference type="Proteomes" id="UP000440578">
    <property type="component" value="Unassembled WGS sequence"/>
</dbReference>
<comment type="caution">
    <text evidence="2">The sequence shown here is derived from an EMBL/GenBank/DDBJ whole genome shotgun (WGS) entry which is preliminary data.</text>
</comment>
<name>A0A6A4VT40_AMPAM</name>
<feature type="chain" id="PRO_5025431070" evidence="1">
    <location>
        <begin position="48"/>
        <end position="103"/>
    </location>
</feature>
<keyword evidence="1" id="KW-0732">Signal</keyword>
<gene>
    <name evidence="2" type="ORF">FJT64_007612</name>
</gene>
<dbReference type="AlphaFoldDB" id="A0A6A4VT40"/>
<dbReference type="EMBL" id="VIIS01001662">
    <property type="protein sequence ID" value="KAF0294774.1"/>
    <property type="molecule type" value="Genomic_DNA"/>
</dbReference>
<keyword evidence="3" id="KW-1185">Reference proteome</keyword>